<reference evidence="10 11" key="1">
    <citation type="journal article" date="2016" name="Mol. Biol. Evol.">
        <title>Comparative Genomics of Early-Diverging Mushroom-Forming Fungi Provides Insights into the Origins of Lignocellulose Decay Capabilities.</title>
        <authorList>
            <person name="Nagy L.G."/>
            <person name="Riley R."/>
            <person name="Tritt A."/>
            <person name="Adam C."/>
            <person name="Daum C."/>
            <person name="Floudas D."/>
            <person name="Sun H."/>
            <person name="Yadav J.S."/>
            <person name="Pangilinan J."/>
            <person name="Larsson K.H."/>
            <person name="Matsuura K."/>
            <person name="Barry K."/>
            <person name="Labutti K."/>
            <person name="Kuo R."/>
            <person name="Ohm R.A."/>
            <person name="Bhattacharya S.S."/>
            <person name="Shirouzu T."/>
            <person name="Yoshinaga Y."/>
            <person name="Martin F.M."/>
            <person name="Grigoriev I.V."/>
            <person name="Hibbett D.S."/>
        </authorList>
    </citation>
    <scope>NUCLEOTIDE SEQUENCE [LARGE SCALE GENOMIC DNA]</scope>
    <source>
        <strain evidence="10 11">CBS 109695</strain>
    </source>
</reference>
<evidence type="ECO:0000256" key="7">
    <source>
        <dbReference type="ARBA" id="ARBA00022917"/>
    </source>
</evidence>
<dbReference type="Gene3D" id="3.30.710.10">
    <property type="entry name" value="Potassium Channel Kv1.1, Chain A"/>
    <property type="match status" value="1"/>
</dbReference>
<keyword evidence="5" id="KW-0597">Phosphoprotein</keyword>
<dbReference type="SMART" id="SM00543">
    <property type="entry name" value="MIF4G"/>
    <property type="match status" value="1"/>
</dbReference>
<evidence type="ECO:0000256" key="3">
    <source>
        <dbReference type="ARBA" id="ARBA00022490"/>
    </source>
</evidence>
<name>A0A166SPQ9_9AGAM</name>
<keyword evidence="3" id="KW-0963">Cytoplasm</keyword>
<sequence>MSVDETYSGPREPSFLPPRAANGMTTAQRTVNLHERFNFKDGTVKLEVEGVLYNIHRYFLEKDSSFFELNEKESHPISLPGIAGADFDVFLSIFYPRESGGVDAATVKEWSTILNLADEWGFTRIRALAIKQITHIASPVDIIVLGRHYSVEEVGWRPADAYRAICLRPDALTLEEGNLLGMQDVIKIMSKRQEYSLGSRLPGAPAPPTVEQIGRYFVLPDGAHTSTQASSSISISATTLHSAGTLQPAASNTRMMMKKKIYLKAPDNMSTRSTLPSALPVAPLKLGARRWTAVVPGRKFAIIDPDSPRMVDRKVKALLNKLTMKKFDSISDQIITWANKSETEKDGRTLIQVIRLVFERATDEALWSEMYARLCRKLMEKTSAFVQDDGIKNNEGKPIAGGQLFRKYLLNRCQEDFERGWAAKDAAAAAKAGEDDATKAASASGDDKPRLYSDEHYAASKAKRQGLGLIKFIGELFKMQMLTERIMHECVKKLLGNVENPEEEEITSLCMLLQTVGAVLDTPKARAHMDVYFSRMKELTRSGNVTSRIQFMLQDVIELRDRKWTARTAFTAPTTLTAVPQSAASKYS</sequence>
<dbReference type="Proteomes" id="UP000076532">
    <property type="component" value="Unassembled WGS sequence"/>
</dbReference>
<dbReference type="PANTHER" id="PTHR23253:SF9">
    <property type="entry name" value="EUKARYOTIC TRANSLATION INITIATION FACTOR 4 GAMMA 2"/>
    <property type="match status" value="1"/>
</dbReference>
<dbReference type="SUPFAM" id="SSF48371">
    <property type="entry name" value="ARM repeat"/>
    <property type="match status" value="1"/>
</dbReference>
<dbReference type="EMBL" id="KV417497">
    <property type="protein sequence ID" value="KZP29696.1"/>
    <property type="molecule type" value="Genomic_DNA"/>
</dbReference>
<dbReference type="GO" id="GO:0016281">
    <property type="term" value="C:eukaryotic translation initiation factor 4F complex"/>
    <property type="evidence" value="ECO:0007669"/>
    <property type="project" value="TreeGrafter"/>
</dbReference>
<dbReference type="AlphaFoldDB" id="A0A166SPQ9"/>
<keyword evidence="11" id="KW-1185">Reference proteome</keyword>
<dbReference type="InterPro" id="IPR016024">
    <property type="entry name" value="ARM-type_fold"/>
</dbReference>
<dbReference type="PANTHER" id="PTHR23253">
    <property type="entry name" value="EUKARYOTIC TRANSLATION INITIATION FACTOR 4 GAMMA"/>
    <property type="match status" value="1"/>
</dbReference>
<proteinExistence type="inferred from homology"/>
<comment type="subcellular location">
    <subcellularLocation>
        <location evidence="1">Cytoplasm</location>
    </subcellularLocation>
</comment>
<dbReference type="InterPro" id="IPR003890">
    <property type="entry name" value="MIF4G-like_typ-3"/>
</dbReference>
<comment type="similarity">
    <text evidence="2">Belongs to the eukaryotic initiation factor 4G family.</text>
</comment>
<evidence type="ECO:0000256" key="5">
    <source>
        <dbReference type="ARBA" id="ARBA00022553"/>
    </source>
</evidence>
<evidence type="ECO:0000256" key="8">
    <source>
        <dbReference type="SAM" id="MobiDB-lite"/>
    </source>
</evidence>
<evidence type="ECO:0000313" key="10">
    <source>
        <dbReference type="EMBL" id="KZP29696.1"/>
    </source>
</evidence>
<gene>
    <name evidence="10" type="ORF">FIBSPDRAFT_815780</name>
</gene>
<dbReference type="GO" id="GO:0010494">
    <property type="term" value="C:cytoplasmic stress granule"/>
    <property type="evidence" value="ECO:0007669"/>
    <property type="project" value="UniProtKB-ARBA"/>
</dbReference>
<feature type="domain" description="MIF4G" evidence="9">
    <location>
        <begin position="312"/>
        <end position="563"/>
    </location>
</feature>
<evidence type="ECO:0000259" key="9">
    <source>
        <dbReference type="SMART" id="SM00543"/>
    </source>
</evidence>
<protein>
    <submittedName>
        <fullName evidence="10">ARM repeat-containing protein</fullName>
    </submittedName>
</protein>
<feature type="region of interest" description="Disordered" evidence="8">
    <location>
        <begin position="1"/>
        <end position="21"/>
    </location>
</feature>
<keyword evidence="4" id="KW-0396">Initiation factor</keyword>
<dbReference type="InterPro" id="IPR011333">
    <property type="entry name" value="SKP1/BTB/POZ_sf"/>
</dbReference>
<keyword evidence="7" id="KW-0648">Protein biosynthesis</keyword>
<evidence type="ECO:0000256" key="1">
    <source>
        <dbReference type="ARBA" id="ARBA00004496"/>
    </source>
</evidence>
<evidence type="ECO:0000256" key="6">
    <source>
        <dbReference type="ARBA" id="ARBA00022884"/>
    </source>
</evidence>
<evidence type="ECO:0000256" key="4">
    <source>
        <dbReference type="ARBA" id="ARBA00022540"/>
    </source>
</evidence>
<dbReference type="FunFam" id="1.25.40.180:FF:000020">
    <property type="entry name" value="Eukaryotic translation initiation factor subunit"/>
    <property type="match status" value="1"/>
</dbReference>
<organism evidence="10 11">
    <name type="scientific">Athelia psychrophila</name>
    <dbReference type="NCBI Taxonomy" id="1759441"/>
    <lineage>
        <taxon>Eukaryota</taxon>
        <taxon>Fungi</taxon>
        <taxon>Dikarya</taxon>
        <taxon>Basidiomycota</taxon>
        <taxon>Agaricomycotina</taxon>
        <taxon>Agaricomycetes</taxon>
        <taxon>Agaricomycetidae</taxon>
        <taxon>Atheliales</taxon>
        <taxon>Atheliaceae</taxon>
        <taxon>Athelia</taxon>
    </lineage>
</organism>
<evidence type="ECO:0000313" key="11">
    <source>
        <dbReference type="Proteomes" id="UP000076532"/>
    </source>
</evidence>
<dbReference type="Pfam" id="PF02854">
    <property type="entry name" value="MIF4G"/>
    <property type="match status" value="1"/>
</dbReference>
<evidence type="ECO:0000256" key="2">
    <source>
        <dbReference type="ARBA" id="ARBA00005775"/>
    </source>
</evidence>
<dbReference type="GO" id="GO:0003743">
    <property type="term" value="F:translation initiation factor activity"/>
    <property type="evidence" value="ECO:0007669"/>
    <property type="project" value="UniProtKB-KW"/>
</dbReference>
<keyword evidence="6" id="KW-0694">RNA-binding</keyword>
<dbReference type="GO" id="GO:0003729">
    <property type="term" value="F:mRNA binding"/>
    <property type="evidence" value="ECO:0007669"/>
    <property type="project" value="TreeGrafter"/>
</dbReference>
<accession>A0A166SPQ9</accession>
<dbReference type="Gene3D" id="1.25.40.180">
    <property type="match status" value="1"/>
</dbReference>
<dbReference type="STRING" id="436010.A0A166SPQ9"/>
<dbReference type="OrthoDB" id="514777at2759"/>